<name>A0ABN9UH88_9DINO</name>
<keyword evidence="1" id="KW-0547">Nucleotide-binding</keyword>
<keyword evidence="2" id="KW-0342">GTP-binding</keyword>
<protein>
    <recommendedName>
        <fullName evidence="4">CP-type G domain-containing protein</fullName>
    </recommendedName>
</protein>
<dbReference type="InterPro" id="IPR027417">
    <property type="entry name" value="P-loop_NTPase"/>
</dbReference>
<proteinExistence type="predicted"/>
<dbReference type="Gene3D" id="3.40.50.300">
    <property type="entry name" value="P-loop containing nucleotide triphosphate hydrolases"/>
    <property type="match status" value="1"/>
</dbReference>
<comment type="caution">
    <text evidence="5">The sequence shown here is derived from an EMBL/GenBank/DDBJ whole genome shotgun (WGS) entry which is preliminary data.</text>
</comment>
<dbReference type="Gene3D" id="1.10.1580.10">
    <property type="match status" value="1"/>
</dbReference>
<dbReference type="PRINTS" id="PR00326">
    <property type="entry name" value="GTP1OBG"/>
</dbReference>
<feature type="compositionally biased region" description="Basic and acidic residues" evidence="3">
    <location>
        <begin position="72"/>
        <end position="83"/>
    </location>
</feature>
<sequence length="454" mass="48570">MKAKAGRQVPARGVKKAPGKTEAKASAGDFLKQRLGKKVRELRASAAEHMGDGEAPESAAAPRDLSSMLAEAARRGGDFERDNPQGAEVEEDTPVIDNGREAENTRKRFYTECRRVISAADVVIEVLDARDPASSRSAELEKDVLAAGKKLVLLINKIDLVPREAVEAWMQYLKRSFPTVAFKSAHGECKRPIHATCSTSRASEGLLRSTHAVVGADDLMQLLKNYARTGDGSKMKAHINVGIVGYPNTGKSSVINSIKRTNAVEAGGRAGVTKEMQEVKIDSKVTLIDSPGVVFEGDSADPTVALRNILAVDRLPDPVGVVEALIAKAPRQSLLEYYGLEQDFGTVGEFLVHVARTRGKLKRGSGLDLPSAAKAVVTDWTSGRFRYYVLPPKEFVAAAGAAERETAEVVHRLAPALDINALLNGKGDAPMVIGGPGVLRQAGDGDVDMAETDM</sequence>
<keyword evidence="6" id="KW-1185">Reference proteome</keyword>
<evidence type="ECO:0000256" key="2">
    <source>
        <dbReference type="ARBA" id="ARBA00023134"/>
    </source>
</evidence>
<gene>
    <name evidence="5" type="ORF">PCOR1329_LOCUS48522</name>
</gene>
<evidence type="ECO:0000259" key="4">
    <source>
        <dbReference type="PROSITE" id="PS51721"/>
    </source>
</evidence>
<dbReference type="InterPro" id="IPR023179">
    <property type="entry name" value="GTP-bd_ortho_bundle_sf"/>
</dbReference>
<dbReference type="Pfam" id="PF01926">
    <property type="entry name" value="MMR_HSR1"/>
    <property type="match status" value="1"/>
</dbReference>
<dbReference type="InterPro" id="IPR030378">
    <property type="entry name" value="G_CP_dom"/>
</dbReference>
<dbReference type="CDD" id="cd04178">
    <property type="entry name" value="Nucleostemin_like"/>
    <property type="match status" value="1"/>
</dbReference>
<accession>A0ABN9UH88</accession>
<dbReference type="InterPro" id="IPR050755">
    <property type="entry name" value="TRAFAC_YlqF/YawG_RiboMat"/>
</dbReference>
<organism evidence="5 6">
    <name type="scientific">Prorocentrum cordatum</name>
    <dbReference type="NCBI Taxonomy" id="2364126"/>
    <lineage>
        <taxon>Eukaryota</taxon>
        <taxon>Sar</taxon>
        <taxon>Alveolata</taxon>
        <taxon>Dinophyceae</taxon>
        <taxon>Prorocentrales</taxon>
        <taxon>Prorocentraceae</taxon>
        <taxon>Prorocentrum</taxon>
    </lineage>
</organism>
<evidence type="ECO:0000256" key="1">
    <source>
        <dbReference type="ARBA" id="ARBA00022741"/>
    </source>
</evidence>
<evidence type="ECO:0000313" key="5">
    <source>
        <dbReference type="EMBL" id="CAK0859009.1"/>
    </source>
</evidence>
<dbReference type="SUPFAM" id="SSF52540">
    <property type="entry name" value="P-loop containing nucleoside triphosphate hydrolases"/>
    <property type="match status" value="1"/>
</dbReference>
<feature type="region of interest" description="Disordered" evidence="3">
    <location>
        <begin position="1"/>
        <end position="100"/>
    </location>
</feature>
<dbReference type="PANTHER" id="PTHR11089:SF30">
    <property type="entry name" value="GUANINE NUCLEOTIDE-BINDING PROTEIN-LIKE 3 HOMOLOG"/>
    <property type="match status" value="1"/>
</dbReference>
<reference evidence="5" key="1">
    <citation type="submission" date="2023-10" db="EMBL/GenBank/DDBJ databases">
        <authorList>
            <person name="Chen Y."/>
            <person name="Shah S."/>
            <person name="Dougan E. K."/>
            <person name="Thang M."/>
            <person name="Chan C."/>
        </authorList>
    </citation>
    <scope>NUCLEOTIDE SEQUENCE [LARGE SCALE GENOMIC DNA]</scope>
</reference>
<dbReference type="PANTHER" id="PTHR11089">
    <property type="entry name" value="GTP-BINDING PROTEIN-RELATED"/>
    <property type="match status" value="1"/>
</dbReference>
<feature type="domain" description="CP-type G" evidence="4">
    <location>
        <begin position="110"/>
        <end position="296"/>
    </location>
</feature>
<dbReference type="PROSITE" id="PS51721">
    <property type="entry name" value="G_CP"/>
    <property type="match status" value="1"/>
</dbReference>
<dbReference type="EMBL" id="CAUYUJ010015860">
    <property type="protein sequence ID" value="CAK0859009.1"/>
    <property type="molecule type" value="Genomic_DNA"/>
</dbReference>
<dbReference type="InterPro" id="IPR006073">
    <property type="entry name" value="GTP-bd"/>
</dbReference>
<evidence type="ECO:0000313" key="6">
    <source>
        <dbReference type="Proteomes" id="UP001189429"/>
    </source>
</evidence>
<dbReference type="Proteomes" id="UP001189429">
    <property type="component" value="Unassembled WGS sequence"/>
</dbReference>
<evidence type="ECO:0000256" key="3">
    <source>
        <dbReference type="SAM" id="MobiDB-lite"/>
    </source>
</evidence>